<feature type="signal peptide" evidence="6">
    <location>
        <begin position="1"/>
        <end position="27"/>
    </location>
</feature>
<dbReference type="InterPro" id="IPR056373">
    <property type="entry name" value="Defensin-like_dom"/>
</dbReference>
<evidence type="ECO:0000256" key="4">
    <source>
        <dbReference type="ARBA" id="ARBA00022821"/>
    </source>
</evidence>
<keyword evidence="2" id="KW-0929">Antimicrobial</keyword>
<reference evidence="8 9" key="1">
    <citation type="submission" date="2018-06" db="EMBL/GenBank/DDBJ databases">
        <title>WGS assembly of Brassica rapa FPsc.</title>
        <authorList>
            <person name="Bowman J."/>
            <person name="Kohchi T."/>
            <person name="Yamato K."/>
            <person name="Jenkins J."/>
            <person name="Shu S."/>
            <person name="Ishizaki K."/>
            <person name="Yamaoka S."/>
            <person name="Nishihama R."/>
            <person name="Nakamura Y."/>
            <person name="Berger F."/>
            <person name="Adam C."/>
            <person name="Aki S."/>
            <person name="Althoff F."/>
            <person name="Araki T."/>
            <person name="Arteaga-Vazquez M."/>
            <person name="Balasubrmanian S."/>
            <person name="Bauer D."/>
            <person name="Boehm C."/>
            <person name="Briginshaw L."/>
            <person name="Caballero-Perez J."/>
            <person name="Catarino B."/>
            <person name="Chen F."/>
            <person name="Chiyoda S."/>
            <person name="Chovatia M."/>
            <person name="Davies K."/>
            <person name="Delmans M."/>
            <person name="Demura T."/>
            <person name="Dierschke T."/>
            <person name="Dolan L."/>
            <person name="Dorantes-Acosta A."/>
            <person name="Eklund D."/>
            <person name="Florent S."/>
            <person name="Flores-Sandoval E."/>
            <person name="Fujiyama A."/>
            <person name="Fukuzawa H."/>
            <person name="Galik B."/>
            <person name="Grimanelli D."/>
            <person name="Grimwood J."/>
            <person name="Grossniklaus U."/>
            <person name="Hamada T."/>
            <person name="Haseloff J."/>
            <person name="Hetherington A."/>
            <person name="Higo A."/>
            <person name="Hirakawa Y."/>
            <person name="Hundley H."/>
            <person name="Ikeda Y."/>
            <person name="Inoue K."/>
            <person name="Inoue S."/>
            <person name="Ishida S."/>
            <person name="Jia Q."/>
            <person name="Kakita M."/>
            <person name="Kanazawa T."/>
            <person name="Kawai Y."/>
            <person name="Kawashima T."/>
            <person name="Kennedy M."/>
            <person name="Kinose K."/>
            <person name="Kinoshita T."/>
            <person name="Kohara Y."/>
            <person name="Koide E."/>
            <person name="Komatsu K."/>
            <person name="Kopischke S."/>
            <person name="Kubo M."/>
            <person name="Kyozuka J."/>
            <person name="Lagercrantz U."/>
            <person name="Lin S."/>
            <person name="Lindquist E."/>
            <person name="Lipzen A."/>
            <person name="Lu C."/>
            <person name="Luna E."/>
            <person name="Martienssen R."/>
            <person name="Minamino N."/>
            <person name="Mizutani M."/>
            <person name="Mizutani M."/>
            <person name="Mochizuki N."/>
            <person name="Monte I."/>
            <person name="Mosher R."/>
            <person name="Nagasaki H."/>
            <person name="Nakagami H."/>
            <person name="Naramoto S."/>
            <person name="Nishitani K."/>
            <person name="Ohtani M."/>
            <person name="Okamoto T."/>
            <person name="Okumura M."/>
            <person name="Phillips J."/>
            <person name="Pollak B."/>
            <person name="Reinders A."/>
            <person name="Roevekamp M."/>
            <person name="Sano R."/>
            <person name="Sawa S."/>
            <person name="Schmid M."/>
            <person name="Shirakawa M."/>
            <person name="Solano R."/>
            <person name="Spunde A."/>
            <person name="Suetsugu N."/>
            <person name="Sugano S."/>
            <person name="Sugiyama A."/>
            <person name="Sun R."/>
            <person name="Suzuki Y."/>
            <person name="Takenaka M."/>
            <person name="Takezawa D."/>
            <person name="Tomogane H."/>
            <person name="Tsuzuki M."/>
            <person name="Ueda T."/>
            <person name="Umeda M."/>
            <person name="Ward J."/>
            <person name="Watanabe Y."/>
            <person name="Yazaki K."/>
            <person name="Yokoyama R."/>
            <person name="Yoshitake Y."/>
            <person name="Yotsui I."/>
            <person name="Zachgo S."/>
            <person name="Schmutz J."/>
        </authorList>
    </citation>
    <scope>NUCLEOTIDE SEQUENCE [LARGE SCALE GENOMIC DNA]</scope>
    <source>
        <strain evidence="9">cv. B-3</strain>
    </source>
</reference>
<sequence length="80" mass="8745">MSAIKKIVTFFLIVLLAISLSKNDVLGFEQPENCLGIQCGPTAHGRYGAYECQKECQGRGFHSGACFIISTHDTQCCCNK</sequence>
<evidence type="ECO:0000256" key="3">
    <source>
        <dbReference type="ARBA" id="ARBA00022577"/>
    </source>
</evidence>
<evidence type="ECO:0000313" key="8">
    <source>
        <dbReference type="EMBL" id="RID74623.1"/>
    </source>
</evidence>
<evidence type="ECO:0000259" key="7">
    <source>
        <dbReference type="Pfam" id="PF24552"/>
    </source>
</evidence>
<dbReference type="Proteomes" id="UP000264353">
    <property type="component" value="Chromosome A2"/>
</dbReference>
<keyword evidence="4" id="KW-0611">Plant defense</keyword>
<proteinExistence type="inferred from homology"/>
<accession>A0A398AH99</accession>
<keyword evidence="6" id="KW-0732">Signal</keyword>
<dbReference type="GO" id="GO:0050832">
    <property type="term" value="P:defense response to fungus"/>
    <property type="evidence" value="ECO:0007669"/>
    <property type="project" value="UniProtKB-KW"/>
</dbReference>
<keyword evidence="3" id="KW-0295">Fungicide</keyword>
<feature type="domain" description="Defensin-like" evidence="7">
    <location>
        <begin position="38"/>
        <end position="80"/>
    </location>
</feature>
<dbReference type="Pfam" id="PF24552">
    <property type="entry name" value="Defensin"/>
    <property type="match status" value="1"/>
</dbReference>
<keyword evidence="5" id="KW-1015">Disulfide bond</keyword>
<gene>
    <name evidence="8" type="ORF">BRARA_B01711</name>
</gene>
<protein>
    <recommendedName>
        <fullName evidence="7">Defensin-like domain-containing protein</fullName>
    </recommendedName>
</protein>
<evidence type="ECO:0000256" key="6">
    <source>
        <dbReference type="SAM" id="SignalP"/>
    </source>
</evidence>
<dbReference type="EMBL" id="CM010629">
    <property type="protein sequence ID" value="RID74623.1"/>
    <property type="molecule type" value="Genomic_DNA"/>
</dbReference>
<dbReference type="GO" id="GO:0031640">
    <property type="term" value="P:killing of cells of another organism"/>
    <property type="evidence" value="ECO:0007669"/>
    <property type="project" value="UniProtKB-KW"/>
</dbReference>
<evidence type="ECO:0000256" key="2">
    <source>
        <dbReference type="ARBA" id="ARBA00022529"/>
    </source>
</evidence>
<comment type="similarity">
    <text evidence="1">Belongs to the DEFL family.</text>
</comment>
<dbReference type="AlphaFoldDB" id="A0A398AH99"/>
<evidence type="ECO:0000313" key="9">
    <source>
        <dbReference type="Proteomes" id="UP000264353"/>
    </source>
</evidence>
<feature type="chain" id="PRO_5017242473" description="Defensin-like domain-containing protein" evidence="6">
    <location>
        <begin position="28"/>
        <end position="80"/>
    </location>
</feature>
<evidence type="ECO:0000256" key="5">
    <source>
        <dbReference type="ARBA" id="ARBA00023157"/>
    </source>
</evidence>
<organism evidence="8 9">
    <name type="scientific">Brassica campestris</name>
    <name type="common">Field mustard</name>
    <dbReference type="NCBI Taxonomy" id="3711"/>
    <lineage>
        <taxon>Eukaryota</taxon>
        <taxon>Viridiplantae</taxon>
        <taxon>Streptophyta</taxon>
        <taxon>Embryophyta</taxon>
        <taxon>Tracheophyta</taxon>
        <taxon>Spermatophyta</taxon>
        <taxon>Magnoliopsida</taxon>
        <taxon>eudicotyledons</taxon>
        <taxon>Gunneridae</taxon>
        <taxon>Pentapetalae</taxon>
        <taxon>rosids</taxon>
        <taxon>malvids</taxon>
        <taxon>Brassicales</taxon>
        <taxon>Brassicaceae</taxon>
        <taxon>Brassiceae</taxon>
        <taxon>Brassica</taxon>
    </lineage>
</organism>
<name>A0A398AH99_BRACM</name>
<evidence type="ECO:0000256" key="1">
    <source>
        <dbReference type="ARBA" id="ARBA00006722"/>
    </source>
</evidence>